<dbReference type="SUPFAM" id="SSF56349">
    <property type="entry name" value="DNA breaking-rejoining enzymes"/>
    <property type="match status" value="1"/>
</dbReference>
<keyword evidence="3" id="KW-0233">DNA recombination</keyword>
<dbReference type="Proteomes" id="UP000502998">
    <property type="component" value="Chromosome"/>
</dbReference>
<evidence type="ECO:0000256" key="4">
    <source>
        <dbReference type="PROSITE-ProRule" id="PRU01248"/>
    </source>
</evidence>
<accession>A0A679IP83</accession>
<keyword evidence="2 4" id="KW-0238">DNA-binding</keyword>
<dbReference type="InterPro" id="IPR050090">
    <property type="entry name" value="Tyrosine_recombinase_XerCD"/>
</dbReference>
<dbReference type="InterPro" id="IPR011010">
    <property type="entry name" value="DNA_brk_join_enz"/>
</dbReference>
<protein>
    <submittedName>
        <fullName evidence="7">Prophage ps2 probable integrase</fullName>
    </submittedName>
</protein>
<dbReference type="CDD" id="cd01189">
    <property type="entry name" value="INT_ICEBs1_C_like"/>
    <property type="match status" value="1"/>
</dbReference>
<dbReference type="Pfam" id="PF00589">
    <property type="entry name" value="Phage_integrase"/>
    <property type="match status" value="1"/>
</dbReference>
<dbReference type="InterPro" id="IPR002104">
    <property type="entry name" value="Integrase_catalytic"/>
</dbReference>
<dbReference type="Gene3D" id="1.10.443.10">
    <property type="entry name" value="Intergrase catalytic core"/>
    <property type="match status" value="1"/>
</dbReference>
<proteinExistence type="inferred from homology"/>
<name>A0A679IP83_9ENTE</name>
<comment type="similarity">
    <text evidence="1">Belongs to the 'phage' integrase family.</text>
</comment>
<keyword evidence="8" id="KW-1185">Reference proteome</keyword>
<evidence type="ECO:0000256" key="3">
    <source>
        <dbReference type="ARBA" id="ARBA00023172"/>
    </source>
</evidence>
<dbReference type="EMBL" id="AP022822">
    <property type="protein sequence ID" value="BCA86691.1"/>
    <property type="molecule type" value="Genomic_DNA"/>
</dbReference>
<dbReference type="GO" id="GO:0015074">
    <property type="term" value="P:DNA integration"/>
    <property type="evidence" value="ECO:0007669"/>
    <property type="project" value="InterPro"/>
</dbReference>
<dbReference type="GO" id="GO:0006310">
    <property type="term" value="P:DNA recombination"/>
    <property type="evidence" value="ECO:0007669"/>
    <property type="project" value="UniProtKB-KW"/>
</dbReference>
<feature type="domain" description="Core-binding (CB)" evidence="6">
    <location>
        <begin position="63"/>
        <end position="144"/>
    </location>
</feature>
<dbReference type="GO" id="GO:0003677">
    <property type="term" value="F:DNA binding"/>
    <property type="evidence" value="ECO:0007669"/>
    <property type="project" value="UniProtKB-UniRule"/>
</dbReference>
<dbReference type="PROSITE" id="PS51898">
    <property type="entry name" value="TYR_RECOMBINASE"/>
    <property type="match status" value="1"/>
</dbReference>
<dbReference type="InterPro" id="IPR013762">
    <property type="entry name" value="Integrase-like_cat_sf"/>
</dbReference>
<evidence type="ECO:0000256" key="2">
    <source>
        <dbReference type="ARBA" id="ARBA00023125"/>
    </source>
</evidence>
<dbReference type="AlphaFoldDB" id="A0A679IP83"/>
<dbReference type="PANTHER" id="PTHR30349:SF64">
    <property type="entry name" value="PROPHAGE INTEGRASE INTD-RELATED"/>
    <property type="match status" value="1"/>
</dbReference>
<dbReference type="Gene3D" id="1.10.150.130">
    <property type="match status" value="1"/>
</dbReference>
<feature type="domain" description="Tyr recombinase" evidence="5">
    <location>
        <begin position="172"/>
        <end position="376"/>
    </location>
</feature>
<dbReference type="InterPro" id="IPR010998">
    <property type="entry name" value="Integrase_recombinase_N"/>
</dbReference>
<reference evidence="7 8" key="1">
    <citation type="submission" date="2020-02" db="EMBL/GenBank/DDBJ databases">
        <title>Characterization of vanA genotype vancomycin-resistant Enterococcus saigonensis VE80.</title>
        <authorList>
            <person name="Harada T."/>
            <person name="Motooka D."/>
            <person name="Nakamura S."/>
            <person name="Yamamoto Y."/>
            <person name="Kawahara R."/>
            <person name="Kawatsu K."/>
        </authorList>
    </citation>
    <scope>NUCLEOTIDE SEQUENCE [LARGE SCALE GENOMIC DNA]</scope>
    <source>
        <strain evidence="7 8">VE80</strain>
    </source>
</reference>
<dbReference type="PANTHER" id="PTHR30349">
    <property type="entry name" value="PHAGE INTEGRASE-RELATED"/>
    <property type="match status" value="1"/>
</dbReference>
<evidence type="ECO:0000259" key="6">
    <source>
        <dbReference type="PROSITE" id="PS51900"/>
    </source>
</evidence>
<evidence type="ECO:0000313" key="8">
    <source>
        <dbReference type="Proteomes" id="UP000502998"/>
    </source>
</evidence>
<gene>
    <name evidence="7" type="primary">ps201</name>
    <name evidence="7" type="ORF">EsVE80_22140</name>
</gene>
<sequence>MWMETLPDGRFKYIERYKDPYTEKYKRKSIILTSDSKQAQKKAQKLLDEKIGKAEETATLSDINLHNLVEEWFSHHQKVHRIRPSTIRAYKAQQKVIFDKIDKNTLAKNADTKLFQTFFDGLEYSNDYTASIKSQLNNIFKYAYRMGYISENPLEKVQISYAKKDEATREKISNKYLEKDEAEKLIKELYRRPSTYRVGRLAEFMYLTGCRIGEAVILTPTDFNNNLTSASITGTIDYGNGFRAARKGPPKTLMSNRTINLTPRCIKLVERSIDENKLDSLTRNGYLPGEYVFVTKNGTPMIYSSFNRALVRAGERVGLAHKTLTSHIFRHTHVSLLAENGIQLTAIMERVGHEDSDITTKIYTHVTKQMKADITSKLTEIGL</sequence>
<dbReference type="InterPro" id="IPR044068">
    <property type="entry name" value="CB"/>
</dbReference>
<dbReference type="PROSITE" id="PS51900">
    <property type="entry name" value="CB"/>
    <property type="match status" value="1"/>
</dbReference>
<organism evidence="7 8">
    <name type="scientific">Enterococcus saigonensis</name>
    <dbReference type="NCBI Taxonomy" id="1805431"/>
    <lineage>
        <taxon>Bacteria</taxon>
        <taxon>Bacillati</taxon>
        <taxon>Bacillota</taxon>
        <taxon>Bacilli</taxon>
        <taxon>Lactobacillales</taxon>
        <taxon>Enterococcaceae</taxon>
        <taxon>Enterococcus</taxon>
    </lineage>
</organism>
<dbReference type="KEGG" id="esg:EsVE80_22140"/>
<evidence type="ECO:0000313" key="7">
    <source>
        <dbReference type="EMBL" id="BCA86691.1"/>
    </source>
</evidence>
<evidence type="ECO:0000256" key="1">
    <source>
        <dbReference type="ARBA" id="ARBA00008857"/>
    </source>
</evidence>
<evidence type="ECO:0000259" key="5">
    <source>
        <dbReference type="PROSITE" id="PS51898"/>
    </source>
</evidence>
<dbReference type="RefSeq" id="WP_173103802.1">
    <property type="nucleotide sequence ID" value="NZ_AP022822.1"/>
</dbReference>